<gene>
    <name evidence="2" type="ORF">CATYP_01880</name>
</gene>
<dbReference type="Proteomes" id="UP000028504">
    <property type="component" value="Chromosome"/>
</dbReference>
<dbReference type="InterPro" id="IPR021424">
    <property type="entry name" value="PorA"/>
</dbReference>
<reference evidence="2 3" key="1">
    <citation type="submission" date="2014-07" db="EMBL/GenBank/DDBJ databases">
        <title>Complete genome sequence of Corynebacterium atypicum DSM 44849: identifiction of the mycolic acid biosynthesis genes.</title>
        <authorList>
            <person name="Tippelt A."/>
            <person name="Mollmann S."/>
            <person name="Albersmeier A."/>
            <person name="Jaenicke S."/>
            <person name="Ruckert C."/>
            <person name="Tauch A."/>
        </authorList>
    </citation>
    <scope>NUCLEOTIDE SEQUENCE [LARGE SCALE GENOMIC DNA]</scope>
    <source>
        <strain evidence="2 3">R2070</strain>
    </source>
</reference>
<proteinExistence type="predicted"/>
<keyword evidence="1" id="KW-1133">Transmembrane helix</keyword>
<organism evidence="2 3">
    <name type="scientific">Corynebacterium atypicum</name>
    <dbReference type="NCBI Taxonomy" id="191610"/>
    <lineage>
        <taxon>Bacteria</taxon>
        <taxon>Bacillati</taxon>
        <taxon>Actinomycetota</taxon>
        <taxon>Actinomycetes</taxon>
        <taxon>Mycobacteriales</taxon>
        <taxon>Corynebacteriaceae</taxon>
        <taxon>Corynebacterium</taxon>
    </lineage>
</organism>
<sequence>MLPKSRVVSALLVGLGVALVVAGLLAPRALPADTRLPLDLGQQTWTITDPHARTRLMTNPQGRVLDAPVTRQLHMTLEEPANEDTVSVRVGSTLARDSMQSDADRLIDAKVWNWRMDRLSGEPVGSAVLADQLASPTKNVEMGGVWLKFPANAERKNYDVFDETLRRAYPAEFAEEVEIAGRTIYRYHQHIDPQNVRAQYAHPFNEVELHQEGEGDGDGGDTATGYLFHSVSRDIFVDQATGLVVRLDEQVTDFYGRDAGDRAETVLEFSGTMPDEQVEALLDAASSADAARATGPVSWALIAGGAVVTVIGIAGAFGAFRSWRNRKA</sequence>
<evidence type="ECO:0000313" key="2">
    <source>
        <dbReference type="EMBL" id="AIG63630.1"/>
    </source>
</evidence>
<evidence type="ECO:0008006" key="4">
    <source>
        <dbReference type="Google" id="ProtNLM"/>
    </source>
</evidence>
<protein>
    <recommendedName>
        <fullName evidence="4">DUF3068 domain-containing protein</fullName>
    </recommendedName>
</protein>
<evidence type="ECO:0000256" key="1">
    <source>
        <dbReference type="SAM" id="Phobius"/>
    </source>
</evidence>
<keyword evidence="1" id="KW-0812">Transmembrane</keyword>
<dbReference type="EMBL" id="CP008944">
    <property type="protein sequence ID" value="AIG63630.1"/>
    <property type="molecule type" value="Genomic_DNA"/>
</dbReference>
<keyword evidence="3" id="KW-1185">Reference proteome</keyword>
<dbReference type="RefSeq" id="WP_038604369.1">
    <property type="nucleotide sequence ID" value="NZ_CP008944.1"/>
</dbReference>
<keyword evidence="1" id="KW-0472">Membrane</keyword>
<name>A0ABM5QLJ0_9CORY</name>
<evidence type="ECO:0000313" key="3">
    <source>
        <dbReference type="Proteomes" id="UP000028504"/>
    </source>
</evidence>
<accession>A0ABM5QLJ0</accession>
<dbReference type="Pfam" id="PF11271">
    <property type="entry name" value="PorA"/>
    <property type="match status" value="1"/>
</dbReference>
<feature type="transmembrane region" description="Helical" evidence="1">
    <location>
        <begin position="297"/>
        <end position="320"/>
    </location>
</feature>